<dbReference type="EMBL" id="VITN01000004">
    <property type="protein sequence ID" value="TWB21891.1"/>
    <property type="molecule type" value="Genomic_DNA"/>
</dbReference>
<dbReference type="SUPFAM" id="SSF46785">
    <property type="entry name" value="Winged helix' DNA-binding domain"/>
    <property type="match status" value="1"/>
</dbReference>
<dbReference type="Gene3D" id="1.10.10.10">
    <property type="entry name" value="Winged helix-like DNA-binding domain superfamily/Winged helix DNA-binding domain"/>
    <property type="match status" value="1"/>
</dbReference>
<dbReference type="GO" id="GO:0003677">
    <property type="term" value="F:DNA binding"/>
    <property type="evidence" value="ECO:0007669"/>
    <property type="project" value="UniProtKB-KW"/>
</dbReference>
<dbReference type="PANTHER" id="PTHR33164:SF64">
    <property type="entry name" value="TRANSCRIPTIONAL REGULATOR SLYA"/>
    <property type="match status" value="1"/>
</dbReference>
<dbReference type="RefSeq" id="WP_145749558.1">
    <property type="nucleotide sequence ID" value="NZ_VITN01000004.1"/>
</dbReference>
<proteinExistence type="predicted"/>
<feature type="domain" description="HTH marR-type" evidence="4">
    <location>
        <begin position="19"/>
        <end position="151"/>
    </location>
</feature>
<dbReference type="InterPro" id="IPR000835">
    <property type="entry name" value="HTH_MarR-typ"/>
</dbReference>
<dbReference type="InterPro" id="IPR039422">
    <property type="entry name" value="MarR/SlyA-like"/>
</dbReference>
<dbReference type="Proteomes" id="UP000319859">
    <property type="component" value="Unassembled WGS sequence"/>
</dbReference>
<accession>A0A560FJV2</accession>
<sequence length="182" mass="19699">MPPSNEITPPEDYSRRLGGAALGARLRRLSETIDGDATRTYDTLGVTFEQRWFGVLNQLVLNGPLTVGELASRLRITHVSVSQTRASLEKAGLAQTTADPDDARRRRLALTPAGVALVDTLRPLWRALEAAALELDAEAQAVTAALDRLEDALARRSLYQRVLDHLGDDHPGDGPGWVMGPG</sequence>
<organism evidence="5 6">
    <name type="scientific">Nitrospirillum amazonense</name>
    <dbReference type="NCBI Taxonomy" id="28077"/>
    <lineage>
        <taxon>Bacteria</taxon>
        <taxon>Pseudomonadati</taxon>
        <taxon>Pseudomonadota</taxon>
        <taxon>Alphaproteobacteria</taxon>
        <taxon>Rhodospirillales</taxon>
        <taxon>Azospirillaceae</taxon>
        <taxon>Nitrospirillum</taxon>
    </lineage>
</organism>
<evidence type="ECO:0000259" key="4">
    <source>
        <dbReference type="PROSITE" id="PS50995"/>
    </source>
</evidence>
<dbReference type="InterPro" id="IPR036388">
    <property type="entry name" value="WH-like_DNA-bd_sf"/>
</dbReference>
<evidence type="ECO:0000256" key="1">
    <source>
        <dbReference type="ARBA" id="ARBA00023015"/>
    </source>
</evidence>
<evidence type="ECO:0000256" key="2">
    <source>
        <dbReference type="ARBA" id="ARBA00023125"/>
    </source>
</evidence>
<evidence type="ECO:0000313" key="6">
    <source>
        <dbReference type="Proteomes" id="UP000319859"/>
    </source>
</evidence>
<dbReference type="InterPro" id="IPR036390">
    <property type="entry name" value="WH_DNA-bd_sf"/>
</dbReference>
<evidence type="ECO:0000313" key="5">
    <source>
        <dbReference type="EMBL" id="TWB21891.1"/>
    </source>
</evidence>
<protein>
    <submittedName>
        <fullName evidence="5">DNA-binding MarR family transcriptional regulator</fullName>
    </submittedName>
</protein>
<comment type="caution">
    <text evidence="5">The sequence shown here is derived from an EMBL/GenBank/DDBJ whole genome shotgun (WGS) entry which is preliminary data.</text>
</comment>
<name>A0A560FJV2_9PROT</name>
<dbReference type="GO" id="GO:0006950">
    <property type="term" value="P:response to stress"/>
    <property type="evidence" value="ECO:0007669"/>
    <property type="project" value="TreeGrafter"/>
</dbReference>
<keyword evidence="2 5" id="KW-0238">DNA-binding</keyword>
<dbReference type="AlphaFoldDB" id="A0A560FJV2"/>
<dbReference type="PANTHER" id="PTHR33164">
    <property type="entry name" value="TRANSCRIPTIONAL REGULATOR, MARR FAMILY"/>
    <property type="match status" value="1"/>
</dbReference>
<dbReference type="PROSITE" id="PS50995">
    <property type="entry name" value="HTH_MARR_2"/>
    <property type="match status" value="1"/>
</dbReference>
<keyword evidence="3" id="KW-0804">Transcription</keyword>
<gene>
    <name evidence="5" type="ORF">FBZ89_104139</name>
</gene>
<dbReference type="OrthoDB" id="511972at2"/>
<reference evidence="5 6" key="1">
    <citation type="submission" date="2019-06" db="EMBL/GenBank/DDBJ databases">
        <title>Genomic Encyclopedia of Type Strains, Phase IV (KMG-V): Genome sequencing to study the core and pangenomes of soil and plant-associated prokaryotes.</title>
        <authorList>
            <person name="Whitman W."/>
        </authorList>
    </citation>
    <scope>NUCLEOTIDE SEQUENCE [LARGE SCALE GENOMIC DNA]</scope>
    <source>
        <strain evidence="5 6">BR 11880</strain>
    </source>
</reference>
<keyword evidence="1" id="KW-0805">Transcription regulation</keyword>
<dbReference type="Pfam" id="PF12802">
    <property type="entry name" value="MarR_2"/>
    <property type="match status" value="1"/>
</dbReference>
<evidence type="ECO:0000256" key="3">
    <source>
        <dbReference type="ARBA" id="ARBA00023163"/>
    </source>
</evidence>
<dbReference type="GO" id="GO:0003700">
    <property type="term" value="F:DNA-binding transcription factor activity"/>
    <property type="evidence" value="ECO:0007669"/>
    <property type="project" value="InterPro"/>
</dbReference>
<dbReference type="SMART" id="SM00347">
    <property type="entry name" value="HTH_MARR"/>
    <property type="match status" value="1"/>
</dbReference>